<evidence type="ECO:0000313" key="1">
    <source>
        <dbReference type="EMBL" id="KAI8017730.1"/>
    </source>
</evidence>
<comment type="caution">
    <text evidence="1">The sequence shown here is derived from an EMBL/GenBank/DDBJ whole genome shotgun (WGS) entry which is preliminary data.</text>
</comment>
<sequence length="184" mass="21300">MQKLLAVVFKNPRSLRRDIWISVEAPTYFKWFKELTQVEHQLDAILRQTRIKKSQLMMKAVTALHEKEEQPREGRQLMEKEITAMINEATMDDDCRHQQQQTQQGDPDMDLELYGYTNNTNNNNNSSTGGAQEEEEEEEEEEAAAITIIIIIITLCHSSRRKANRDVLPSAPPGSSSTFHFCWF</sequence>
<dbReference type="EMBL" id="CM045759">
    <property type="protein sequence ID" value="KAI8017730.1"/>
    <property type="molecule type" value="Genomic_DNA"/>
</dbReference>
<proteinExistence type="predicted"/>
<evidence type="ECO:0000313" key="2">
    <source>
        <dbReference type="Proteomes" id="UP001060215"/>
    </source>
</evidence>
<reference evidence="1 2" key="1">
    <citation type="journal article" date="2022" name="Plant J.">
        <title>Chromosome-level genome of Camellia lanceoleosa provides a valuable resource for understanding genome evolution and self-incompatibility.</title>
        <authorList>
            <person name="Gong W."/>
            <person name="Xiao S."/>
            <person name="Wang L."/>
            <person name="Liao Z."/>
            <person name="Chang Y."/>
            <person name="Mo W."/>
            <person name="Hu G."/>
            <person name="Li W."/>
            <person name="Zhao G."/>
            <person name="Zhu H."/>
            <person name="Hu X."/>
            <person name="Ji K."/>
            <person name="Xiang X."/>
            <person name="Song Q."/>
            <person name="Yuan D."/>
            <person name="Jin S."/>
            <person name="Zhang L."/>
        </authorList>
    </citation>
    <scope>NUCLEOTIDE SEQUENCE [LARGE SCALE GENOMIC DNA]</scope>
    <source>
        <strain evidence="1">SQ_2022a</strain>
    </source>
</reference>
<gene>
    <name evidence="1" type="ORF">LOK49_LG04G03518</name>
</gene>
<organism evidence="1 2">
    <name type="scientific">Camellia lanceoleosa</name>
    <dbReference type="NCBI Taxonomy" id="1840588"/>
    <lineage>
        <taxon>Eukaryota</taxon>
        <taxon>Viridiplantae</taxon>
        <taxon>Streptophyta</taxon>
        <taxon>Embryophyta</taxon>
        <taxon>Tracheophyta</taxon>
        <taxon>Spermatophyta</taxon>
        <taxon>Magnoliopsida</taxon>
        <taxon>eudicotyledons</taxon>
        <taxon>Gunneridae</taxon>
        <taxon>Pentapetalae</taxon>
        <taxon>asterids</taxon>
        <taxon>Ericales</taxon>
        <taxon>Theaceae</taxon>
        <taxon>Camellia</taxon>
    </lineage>
</organism>
<accession>A0ACC0HZ11</accession>
<keyword evidence="2" id="KW-1185">Reference proteome</keyword>
<protein>
    <submittedName>
        <fullName evidence="1">Uncharacterized protein</fullName>
    </submittedName>
</protein>
<name>A0ACC0HZ11_9ERIC</name>
<dbReference type="Proteomes" id="UP001060215">
    <property type="component" value="Chromosome 2"/>
</dbReference>